<evidence type="ECO:0000259" key="7">
    <source>
        <dbReference type="Pfam" id="PF02683"/>
    </source>
</evidence>
<dbReference type="AlphaFoldDB" id="A0A2H0UNX0"/>
<comment type="similarity">
    <text evidence="2">Belongs to the DsbD family.</text>
</comment>
<dbReference type="PANTHER" id="PTHR31272:SF9">
    <property type="entry name" value="BLL1027 PROTEIN"/>
    <property type="match status" value="1"/>
</dbReference>
<keyword evidence="4 6" id="KW-1133">Transmembrane helix</keyword>
<feature type="transmembrane region" description="Helical" evidence="6">
    <location>
        <begin position="6"/>
        <end position="35"/>
    </location>
</feature>
<gene>
    <name evidence="8" type="ORF">COU11_00910</name>
</gene>
<protein>
    <submittedName>
        <fullName evidence="8">Cytochrome C biogenesis protein</fullName>
    </submittedName>
</protein>
<evidence type="ECO:0000313" key="9">
    <source>
        <dbReference type="Proteomes" id="UP000229526"/>
    </source>
</evidence>
<keyword evidence="3 6" id="KW-0812">Transmembrane</keyword>
<sequence length="235" mass="25254">MSELGLGIAFVAGIVSFLSPCVLPIIPGFLAYLAGSSVDKAASDRKAIFLNSLFFVLGFAAIFAILGVLLNTVLEAVAYDAQIWLARIGGVVIIFFGLYLTKLLHIPWLDRDHKLVVKHRFQSRYLTSFVFGAAFAVGWTPCVGAALGSILGLAATAPGSALYLLFAYALGLGIPFLVVGLFAAQASAWIRKYAKVMKYVSIVFGVILIGLGVLIFTQQLNRLASFELLNSFLLQ</sequence>
<accession>A0A2H0UNX0</accession>
<dbReference type="GO" id="GO:0016020">
    <property type="term" value="C:membrane"/>
    <property type="evidence" value="ECO:0007669"/>
    <property type="project" value="UniProtKB-SubCell"/>
</dbReference>
<name>A0A2H0UNX0_9BACT</name>
<dbReference type="InterPro" id="IPR051790">
    <property type="entry name" value="Cytochrome_c-biogenesis_DsbD"/>
</dbReference>
<evidence type="ECO:0000256" key="4">
    <source>
        <dbReference type="ARBA" id="ARBA00022989"/>
    </source>
</evidence>
<keyword evidence="5 6" id="KW-0472">Membrane</keyword>
<comment type="subcellular location">
    <subcellularLocation>
        <location evidence="1">Membrane</location>
        <topology evidence="1">Multi-pass membrane protein</topology>
    </subcellularLocation>
</comment>
<proteinExistence type="inferred from homology"/>
<evidence type="ECO:0000313" key="8">
    <source>
        <dbReference type="EMBL" id="PIR87346.1"/>
    </source>
</evidence>
<organism evidence="8 9">
    <name type="scientific">Candidatus Harrisonbacteria bacterium CG10_big_fil_rev_8_21_14_0_10_49_15</name>
    <dbReference type="NCBI Taxonomy" id="1974587"/>
    <lineage>
        <taxon>Bacteria</taxon>
        <taxon>Candidatus Harrisoniibacteriota</taxon>
    </lineage>
</organism>
<feature type="transmembrane region" description="Helical" evidence="6">
    <location>
        <begin position="161"/>
        <end position="184"/>
    </location>
</feature>
<dbReference type="Pfam" id="PF02683">
    <property type="entry name" value="DsbD_TM"/>
    <property type="match status" value="1"/>
</dbReference>
<dbReference type="EMBL" id="PFBD01000008">
    <property type="protein sequence ID" value="PIR87346.1"/>
    <property type="molecule type" value="Genomic_DNA"/>
</dbReference>
<feature type="transmembrane region" description="Helical" evidence="6">
    <location>
        <begin position="82"/>
        <end position="104"/>
    </location>
</feature>
<dbReference type="Proteomes" id="UP000229526">
    <property type="component" value="Unassembled WGS sequence"/>
</dbReference>
<feature type="domain" description="Cytochrome C biogenesis protein transmembrane" evidence="7">
    <location>
        <begin position="6"/>
        <end position="217"/>
    </location>
</feature>
<evidence type="ECO:0000256" key="3">
    <source>
        <dbReference type="ARBA" id="ARBA00022692"/>
    </source>
</evidence>
<dbReference type="InterPro" id="IPR003834">
    <property type="entry name" value="Cyt_c_assmbl_TM_dom"/>
</dbReference>
<dbReference type="PANTHER" id="PTHR31272">
    <property type="entry name" value="CYTOCHROME C-TYPE BIOGENESIS PROTEIN HI_1454-RELATED"/>
    <property type="match status" value="1"/>
</dbReference>
<feature type="transmembrane region" description="Helical" evidence="6">
    <location>
        <begin position="47"/>
        <end position="70"/>
    </location>
</feature>
<dbReference type="GO" id="GO:0017004">
    <property type="term" value="P:cytochrome complex assembly"/>
    <property type="evidence" value="ECO:0007669"/>
    <property type="project" value="InterPro"/>
</dbReference>
<evidence type="ECO:0000256" key="2">
    <source>
        <dbReference type="ARBA" id="ARBA00006143"/>
    </source>
</evidence>
<reference evidence="9" key="1">
    <citation type="submission" date="2017-09" db="EMBL/GenBank/DDBJ databases">
        <title>Depth-based differentiation of microbial function through sediment-hosted aquifers and enrichment of novel symbionts in the deep terrestrial subsurface.</title>
        <authorList>
            <person name="Probst A.J."/>
            <person name="Ladd B."/>
            <person name="Jarett J.K."/>
            <person name="Geller-Mcgrath D.E."/>
            <person name="Sieber C.M.K."/>
            <person name="Emerson J.B."/>
            <person name="Anantharaman K."/>
            <person name="Thomas B.C."/>
            <person name="Malmstrom R."/>
            <person name="Stieglmeier M."/>
            <person name="Klingl A."/>
            <person name="Woyke T."/>
            <person name="Ryan C.M."/>
            <person name="Banfield J.F."/>
        </authorList>
    </citation>
    <scope>NUCLEOTIDE SEQUENCE [LARGE SCALE GENOMIC DNA]</scope>
</reference>
<evidence type="ECO:0000256" key="5">
    <source>
        <dbReference type="ARBA" id="ARBA00023136"/>
    </source>
</evidence>
<feature type="transmembrane region" description="Helical" evidence="6">
    <location>
        <begin position="125"/>
        <end position="155"/>
    </location>
</feature>
<evidence type="ECO:0000256" key="1">
    <source>
        <dbReference type="ARBA" id="ARBA00004141"/>
    </source>
</evidence>
<feature type="transmembrane region" description="Helical" evidence="6">
    <location>
        <begin position="196"/>
        <end position="216"/>
    </location>
</feature>
<evidence type="ECO:0000256" key="6">
    <source>
        <dbReference type="SAM" id="Phobius"/>
    </source>
</evidence>
<comment type="caution">
    <text evidence="8">The sequence shown here is derived from an EMBL/GenBank/DDBJ whole genome shotgun (WGS) entry which is preliminary data.</text>
</comment>